<comment type="caution">
    <text evidence="1">The sequence shown here is derived from an EMBL/GenBank/DDBJ whole genome shotgun (WGS) entry which is preliminary data.</text>
</comment>
<protein>
    <submittedName>
        <fullName evidence="1">Uncharacterized protein</fullName>
    </submittedName>
</protein>
<keyword evidence="2" id="KW-1185">Reference proteome</keyword>
<sequence length="108" mass="11556">MRCWDRGIARCEIQGRFAAGDYEACRPLLGCCWSMDFGELERGAALGLEFGTLIEVLGVVTPVAGEDVGRMGAPLLERRGRWQITSTNFNRASGKGKSSAGSSENGGI</sequence>
<evidence type="ECO:0000313" key="2">
    <source>
        <dbReference type="Proteomes" id="UP001057402"/>
    </source>
</evidence>
<accession>A0ACB9QHU1</accession>
<name>A0ACB9QHU1_9MYRT</name>
<evidence type="ECO:0000313" key="1">
    <source>
        <dbReference type="EMBL" id="KAI4366101.1"/>
    </source>
</evidence>
<gene>
    <name evidence="1" type="ORF">MLD38_022021</name>
</gene>
<dbReference type="Proteomes" id="UP001057402">
    <property type="component" value="Chromosome 6"/>
</dbReference>
<proteinExistence type="predicted"/>
<dbReference type="EMBL" id="CM042885">
    <property type="protein sequence ID" value="KAI4366101.1"/>
    <property type="molecule type" value="Genomic_DNA"/>
</dbReference>
<organism evidence="1 2">
    <name type="scientific">Melastoma candidum</name>
    <dbReference type="NCBI Taxonomy" id="119954"/>
    <lineage>
        <taxon>Eukaryota</taxon>
        <taxon>Viridiplantae</taxon>
        <taxon>Streptophyta</taxon>
        <taxon>Embryophyta</taxon>
        <taxon>Tracheophyta</taxon>
        <taxon>Spermatophyta</taxon>
        <taxon>Magnoliopsida</taxon>
        <taxon>eudicotyledons</taxon>
        <taxon>Gunneridae</taxon>
        <taxon>Pentapetalae</taxon>
        <taxon>rosids</taxon>
        <taxon>malvids</taxon>
        <taxon>Myrtales</taxon>
        <taxon>Melastomataceae</taxon>
        <taxon>Melastomatoideae</taxon>
        <taxon>Melastomateae</taxon>
        <taxon>Melastoma</taxon>
    </lineage>
</organism>
<reference evidence="2" key="1">
    <citation type="journal article" date="2023" name="Front. Plant Sci.">
        <title>Chromosomal-level genome assembly of Melastoma candidum provides insights into trichome evolution.</title>
        <authorList>
            <person name="Zhong Y."/>
            <person name="Wu W."/>
            <person name="Sun C."/>
            <person name="Zou P."/>
            <person name="Liu Y."/>
            <person name="Dai S."/>
            <person name="Zhou R."/>
        </authorList>
    </citation>
    <scope>NUCLEOTIDE SEQUENCE [LARGE SCALE GENOMIC DNA]</scope>
</reference>